<evidence type="ECO:0000313" key="7">
    <source>
        <dbReference type="EMBL" id="ORY32496.1"/>
    </source>
</evidence>
<dbReference type="GO" id="GO:0005783">
    <property type="term" value="C:endoplasmic reticulum"/>
    <property type="evidence" value="ECO:0007669"/>
    <property type="project" value="TreeGrafter"/>
</dbReference>
<keyword evidence="2 6" id="KW-0812">Transmembrane</keyword>
<evidence type="ECO:0000256" key="1">
    <source>
        <dbReference type="ARBA" id="ARBA00004141"/>
    </source>
</evidence>
<keyword evidence="3 6" id="KW-1133">Transmembrane helix</keyword>
<dbReference type="PANTHER" id="PTHR21389:SF0">
    <property type="entry name" value="ETOPOSIDE-INDUCED PROTEIN 2.4 HOMOLOG"/>
    <property type="match status" value="1"/>
</dbReference>
<keyword evidence="4 6" id="KW-0472">Membrane</keyword>
<reference evidence="7 8" key="1">
    <citation type="submission" date="2016-07" db="EMBL/GenBank/DDBJ databases">
        <title>Pervasive Adenine N6-methylation of Active Genes in Fungi.</title>
        <authorList>
            <consortium name="DOE Joint Genome Institute"/>
            <person name="Mondo S.J."/>
            <person name="Dannebaum R.O."/>
            <person name="Kuo R.C."/>
            <person name="Labutti K."/>
            <person name="Haridas S."/>
            <person name="Kuo A."/>
            <person name="Salamov A."/>
            <person name="Ahrendt S.R."/>
            <person name="Lipzen A."/>
            <person name="Sullivan W."/>
            <person name="Andreopoulos W.B."/>
            <person name="Clum A."/>
            <person name="Lindquist E."/>
            <person name="Daum C."/>
            <person name="Ramamoorthy G.K."/>
            <person name="Gryganskyi A."/>
            <person name="Culley D."/>
            <person name="Magnuson J.K."/>
            <person name="James T.Y."/>
            <person name="O'Malley M.A."/>
            <person name="Stajich J.E."/>
            <person name="Spatafora J.W."/>
            <person name="Visel A."/>
            <person name="Grigoriev I.V."/>
        </authorList>
    </citation>
    <scope>NUCLEOTIDE SEQUENCE [LARGE SCALE GENOMIC DNA]</scope>
    <source>
        <strain evidence="7 8">68-887.2</strain>
    </source>
</reference>
<feature type="region of interest" description="Disordered" evidence="5">
    <location>
        <begin position="1"/>
        <end position="61"/>
    </location>
</feature>
<dbReference type="GO" id="GO:0016020">
    <property type="term" value="C:membrane"/>
    <property type="evidence" value="ECO:0007669"/>
    <property type="project" value="UniProtKB-SubCell"/>
</dbReference>
<feature type="compositionally biased region" description="Low complexity" evidence="5">
    <location>
        <begin position="383"/>
        <end position="396"/>
    </location>
</feature>
<evidence type="ECO:0000256" key="6">
    <source>
        <dbReference type="SAM" id="Phobius"/>
    </source>
</evidence>
<dbReference type="EMBL" id="MCFC01000009">
    <property type="protein sequence ID" value="ORY32496.1"/>
    <property type="molecule type" value="Genomic_DNA"/>
</dbReference>
<dbReference type="Proteomes" id="UP000193986">
    <property type="component" value="Unassembled WGS sequence"/>
</dbReference>
<organism evidence="7 8">
    <name type="scientific">Naematelia encephala</name>
    <dbReference type="NCBI Taxonomy" id="71784"/>
    <lineage>
        <taxon>Eukaryota</taxon>
        <taxon>Fungi</taxon>
        <taxon>Dikarya</taxon>
        <taxon>Basidiomycota</taxon>
        <taxon>Agaricomycotina</taxon>
        <taxon>Tremellomycetes</taxon>
        <taxon>Tremellales</taxon>
        <taxon>Naemateliaceae</taxon>
        <taxon>Naematelia</taxon>
    </lineage>
</organism>
<dbReference type="OrthoDB" id="266518at2759"/>
<evidence type="ECO:0000256" key="3">
    <source>
        <dbReference type="ARBA" id="ARBA00022989"/>
    </source>
</evidence>
<evidence type="ECO:0000256" key="5">
    <source>
        <dbReference type="SAM" id="MobiDB-lite"/>
    </source>
</evidence>
<comment type="subcellular location">
    <subcellularLocation>
        <location evidence="1">Membrane</location>
        <topology evidence="1">Multi-pass membrane protein</topology>
    </subcellularLocation>
</comment>
<name>A0A1Y2BCQ5_9TREE</name>
<dbReference type="InterPro" id="IPR059112">
    <property type="entry name" value="CysZ/EI24"/>
</dbReference>
<dbReference type="PANTHER" id="PTHR21389">
    <property type="entry name" value="P53 INDUCED PROTEIN"/>
    <property type="match status" value="1"/>
</dbReference>
<accession>A0A1Y2BCQ5</accession>
<dbReference type="Pfam" id="PF07264">
    <property type="entry name" value="EI24"/>
    <property type="match status" value="1"/>
</dbReference>
<feature type="transmembrane region" description="Helical" evidence="6">
    <location>
        <begin position="213"/>
        <end position="232"/>
    </location>
</feature>
<keyword evidence="8" id="KW-1185">Reference proteome</keyword>
<evidence type="ECO:0000256" key="4">
    <source>
        <dbReference type="ARBA" id="ARBA00023136"/>
    </source>
</evidence>
<protein>
    <submittedName>
        <fullName evidence="7">Etoposide-induced protein 2.4-domain-containing protein</fullName>
    </submittedName>
</protein>
<sequence>MLHRRPTGLNASPSGPSTSIPASPPTGSTSRNKTYTPLRRQSSGLYNTPASGPKARYNLPSPSPSYIGIYGGTNSSGVGGGVGNNGGGGLGGGMGGGGGYGDSPGFGGLGIGNGNGHGFGGGNGKGSRQKEILHRIREGIEGVRLGFGDGIKLERSLGVVWSDRELRTLVLKSSLINLLSLLLLSLFPLILAPLLRISPRSATASDATREVGWWYNILLSWPVFVVCFWINASWGPEISKRAQTMLHPTLRNQPTPSSGVGSSSSASPISFAVPSVTRLLLISDFTLLTRIIELVPLIGKPTALAYMCVINAYYCFEWTFSSRGWPLEYRVRFMQDRAAYMLGFGLVPTLLSSFGPPLINMAVFALIYPFFVIQALQSRPPTPRSSLLPSTPSPQSSLPPSPSGGESLGLSNPFFAPLSSTPGNKWEWEPRLPLFFFARYALEALGWLEVALGRERGARRFGTERSGKRAG</sequence>
<evidence type="ECO:0000256" key="2">
    <source>
        <dbReference type="ARBA" id="ARBA00022692"/>
    </source>
</evidence>
<gene>
    <name evidence="7" type="ORF">BCR39DRAFT_522476</name>
</gene>
<feature type="transmembrane region" description="Helical" evidence="6">
    <location>
        <begin position="174"/>
        <end position="193"/>
    </location>
</feature>
<dbReference type="GO" id="GO:0016236">
    <property type="term" value="P:macroautophagy"/>
    <property type="evidence" value="ECO:0007669"/>
    <property type="project" value="TreeGrafter"/>
</dbReference>
<feature type="transmembrane region" description="Helical" evidence="6">
    <location>
        <begin position="338"/>
        <end position="355"/>
    </location>
</feature>
<feature type="region of interest" description="Disordered" evidence="5">
    <location>
        <begin position="383"/>
        <end position="406"/>
    </location>
</feature>
<evidence type="ECO:0000313" key="8">
    <source>
        <dbReference type="Proteomes" id="UP000193986"/>
    </source>
</evidence>
<proteinExistence type="predicted"/>
<dbReference type="AlphaFoldDB" id="A0A1Y2BCQ5"/>
<feature type="compositionally biased region" description="Polar residues" evidence="5">
    <location>
        <begin position="9"/>
        <end position="50"/>
    </location>
</feature>
<comment type="caution">
    <text evidence="7">The sequence shown here is derived from an EMBL/GenBank/DDBJ whole genome shotgun (WGS) entry which is preliminary data.</text>
</comment>
<dbReference type="InParanoid" id="A0A1Y2BCQ5"/>